<comment type="caution">
    <text evidence="1">The sequence shown here is derived from an EMBL/GenBank/DDBJ whole genome shotgun (WGS) entry which is preliminary data.</text>
</comment>
<evidence type="ECO:0000313" key="2">
    <source>
        <dbReference type="Proteomes" id="UP000732193"/>
    </source>
</evidence>
<evidence type="ECO:0000313" key="1">
    <source>
        <dbReference type="EMBL" id="MBM1713431.1"/>
    </source>
</evidence>
<name>A0AAE3B6H5_9RHOB</name>
<dbReference type="RefSeq" id="WP_203241767.1">
    <property type="nucleotide sequence ID" value="NZ_JAFBRH010000001.1"/>
</dbReference>
<proteinExistence type="predicted"/>
<keyword evidence="1" id="KW-0413">Isomerase</keyword>
<accession>A0AAE3B6H5</accession>
<organism evidence="1 2">
    <name type="scientific">Sulfitobacter geojensis</name>
    <dbReference type="NCBI Taxonomy" id="1342299"/>
    <lineage>
        <taxon>Bacteria</taxon>
        <taxon>Pseudomonadati</taxon>
        <taxon>Pseudomonadota</taxon>
        <taxon>Alphaproteobacteria</taxon>
        <taxon>Rhodobacterales</taxon>
        <taxon>Roseobacteraceae</taxon>
        <taxon>Sulfitobacter</taxon>
    </lineage>
</organism>
<gene>
    <name evidence="1" type="ORF">JQV55_07660</name>
</gene>
<dbReference type="GO" id="GO:0016853">
    <property type="term" value="F:isomerase activity"/>
    <property type="evidence" value="ECO:0007669"/>
    <property type="project" value="UniProtKB-KW"/>
</dbReference>
<reference evidence="1 2" key="1">
    <citation type="submission" date="2021-01" db="EMBL/GenBank/DDBJ databases">
        <title>Diatom-associated Roseobacters Show Island Model of Population Structure.</title>
        <authorList>
            <person name="Qu L."/>
            <person name="Feng X."/>
            <person name="Chen Y."/>
            <person name="Li L."/>
            <person name="Wang X."/>
            <person name="Hu Z."/>
            <person name="Wang H."/>
            <person name="Luo H."/>
        </authorList>
    </citation>
    <scope>NUCLEOTIDE SEQUENCE [LARGE SCALE GENOMIC DNA]</scope>
    <source>
        <strain evidence="1 2">TR60-84</strain>
    </source>
</reference>
<sequence length="69" mass="7813">MTPELWLRQLYGSKSALDGAVVRRKVADVDTIVGCPAFEADVRRRGFRAAQNGTMYVVFCNHEDLRLIE</sequence>
<keyword evidence="2" id="KW-1185">Reference proteome</keyword>
<dbReference type="AlphaFoldDB" id="A0AAE3B6H5"/>
<dbReference type="EMBL" id="JAFBRM010000001">
    <property type="protein sequence ID" value="MBM1713431.1"/>
    <property type="molecule type" value="Genomic_DNA"/>
</dbReference>
<dbReference type="Proteomes" id="UP000732193">
    <property type="component" value="Unassembled WGS sequence"/>
</dbReference>
<protein>
    <submittedName>
        <fullName evidence="1">N-(5'-phosphoribosyl)anthranilate isomerase</fullName>
    </submittedName>
</protein>